<sequence length="59" mass="6356">MMLLLLEANACPYQLLAGICDSGTVFKENLVKGNDVGLDANMHKVTTYGRTNAKEVNGL</sequence>
<protein>
    <submittedName>
        <fullName evidence="1">Uncharacterized protein</fullName>
    </submittedName>
</protein>
<evidence type="ECO:0000313" key="1">
    <source>
        <dbReference type="EMBL" id="EHK49657.1"/>
    </source>
</evidence>
<proteinExistence type="predicted"/>
<name>G9NIP6_HYPAI</name>
<evidence type="ECO:0000313" key="2">
    <source>
        <dbReference type="Proteomes" id="UP000005426"/>
    </source>
</evidence>
<reference evidence="1 2" key="1">
    <citation type="journal article" date="2011" name="Genome Biol.">
        <title>Comparative genome sequence analysis underscores mycoparasitism as the ancestral life style of Trichoderma.</title>
        <authorList>
            <person name="Kubicek C.P."/>
            <person name="Herrera-Estrella A."/>
            <person name="Seidl-Seiboth V."/>
            <person name="Martinez D.A."/>
            <person name="Druzhinina I.S."/>
            <person name="Thon M."/>
            <person name="Zeilinger S."/>
            <person name="Casas-Flores S."/>
            <person name="Horwitz B.A."/>
            <person name="Mukherjee P.K."/>
            <person name="Mukherjee M."/>
            <person name="Kredics L."/>
            <person name="Alcaraz L.D."/>
            <person name="Aerts A."/>
            <person name="Antal Z."/>
            <person name="Atanasova L."/>
            <person name="Cervantes-Badillo M.G."/>
            <person name="Challacombe J."/>
            <person name="Chertkov O."/>
            <person name="McCluskey K."/>
            <person name="Coulpier F."/>
            <person name="Deshpande N."/>
            <person name="von Doehren H."/>
            <person name="Ebbole D.J."/>
            <person name="Esquivel-Naranjo E.U."/>
            <person name="Fekete E."/>
            <person name="Flipphi M."/>
            <person name="Glaser F."/>
            <person name="Gomez-Rodriguez E.Y."/>
            <person name="Gruber S."/>
            <person name="Han C."/>
            <person name="Henrissat B."/>
            <person name="Hermosa R."/>
            <person name="Hernandez-Onate M."/>
            <person name="Karaffa L."/>
            <person name="Kosti I."/>
            <person name="Le Crom S."/>
            <person name="Lindquist E."/>
            <person name="Lucas S."/>
            <person name="Luebeck M."/>
            <person name="Luebeck P.S."/>
            <person name="Margeot A."/>
            <person name="Metz B."/>
            <person name="Misra M."/>
            <person name="Nevalainen H."/>
            <person name="Omann M."/>
            <person name="Packer N."/>
            <person name="Perrone G."/>
            <person name="Uresti-Rivera E.E."/>
            <person name="Salamov A."/>
            <person name="Schmoll M."/>
            <person name="Seiboth B."/>
            <person name="Shapiro H."/>
            <person name="Sukno S."/>
            <person name="Tamayo-Ramos J.A."/>
            <person name="Tisch D."/>
            <person name="Wiest A."/>
            <person name="Wilkinson H.H."/>
            <person name="Zhang M."/>
            <person name="Coutinho P.M."/>
            <person name="Kenerley C.M."/>
            <person name="Monte E."/>
            <person name="Baker S.E."/>
            <person name="Grigoriev I.V."/>
        </authorList>
    </citation>
    <scope>NUCLEOTIDE SEQUENCE [LARGE SCALE GENOMIC DNA]</scope>
    <source>
        <strain evidence="2">ATCC 20476 / IMI 206040</strain>
    </source>
</reference>
<comment type="caution">
    <text evidence="1">The sequence shown here is derived from an EMBL/GenBank/DDBJ whole genome shotgun (WGS) entry which is preliminary data.</text>
</comment>
<dbReference type="EMBL" id="ABDG02000016">
    <property type="protein sequence ID" value="EHK49657.1"/>
    <property type="molecule type" value="Genomic_DNA"/>
</dbReference>
<accession>G9NIP6</accession>
<dbReference type="HOGENOM" id="CLU_2961079_0_0_1"/>
<keyword evidence="2" id="KW-1185">Reference proteome</keyword>
<dbReference type="AlphaFoldDB" id="G9NIP6"/>
<gene>
    <name evidence="1" type="ORF">TRIATDRAFT_254899</name>
</gene>
<dbReference type="Proteomes" id="UP000005426">
    <property type="component" value="Unassembled WGS sequence"/>
</dbReference>
<dbReference type="OrthoDB" id="445357at2759"/>
<organism evidence="1 2">
    <name type="scientific">Hypocrea atroviridis (strain ATCC 20476 / IMI 206040)</name>
    <name type="common">Trichoderma atroviride</name>
    <dbReference type="NCBI Taxonomy" id="452589"/>
    <lineage>
        <taxon>Eukaryota</taxon>
        <taxon>Fungi</taxon>
        <taxon>Dikarya</taxon>
        <taxon>Ascomycota</taxon>
        <taxon>Pezizomycotina</taxon>
        <taxon>Sordariomycetes</taxon>
        <taxon>Hypocreomycetidae</taxon>
        <taxon>Hypocreales</taxon>
        <taxon>Hypocreaceae</taxon>
        <taxon>Trichoderma</taxon>
    </lineage>
</organism>